<dbReference type="RefSeq" id="WP_098468767.1">
    <property type="nucleotide sequence ID" value="NZ_PDJD01000001.1"/>
</dbReference>
<sequence length="245" mass="25559">MSTTPDAPHAHHSHRAPRPSWTRRSHLLVALLVAGLGFALVLQVRQVAGDDLAALRQDELVRLLDEITQRNDTLEAEQAQLVLDRADLVSGANAWEVARRNAEVQGILAGTIPVSGPGIEIAILGADGVPASGWVNLIEELRIAGAEAIEVNGVRVGAASWFDDAVGGVLLDDVEISSPVTVKAIGDGQTLDVALGIPGGALATLRSYDARTQVTRADALVITSVVELSDPVFATPAPEEDAGTG</sequence>
<evidence type="ECO:0000313" key="4">
    <source>
        <dbReference type="Proteomes" id="UP000224915"/>
    </source>
</evidence>
<dbReference type="AlphaFoldDB" id="A0A2A9CZ52"/>
<evidence type="ECO:0000256" key="2">
    <source>
        <dbReference type="SAM" id="Coils"/>
    </source>
</evidence>
<comment type="caution">
    <text evidence="3">The sequence shown here is derived from an EMBL/GenBank/DDBJ whole genome shotgun (WGS) entry which is preliminary data.</text>
</comment>
<reference evidence="3 4" key="1">
    <citation type="submission" date="2017-10" db="EMBL/GenBank/DDBJ databases">
        <title>Sequencing the genomes of 1000 actinobacteria strains.</title>
        <authorList>
            <person name="Klenk H.-P."/>
        </authorList>
    </citation>
    <scope>NUCLEOTIDE SEQUENCE [LARGE SCALE GENOMIC DNA]</scope>
    <source>
        <strain evidence="3 4">DSM 21801</strain>
    </source>
</reference>
<keyword evidence="4" id="KW-1185">Reference proteome</keyword>
<organism evidence="3 4">
    <name type="scientific">Serinibacter salmoneus</name>
    <dbReference type="NCBI Taxonomy" id="556530"/>
    <lineage>
        <taxon>Bacteria</taxon>
        <taxon>Bacillati</taxon>
        <taxon>Actinomycetota</taxon>
        <taxon>Actinomycetes</taxon>
        <taxon>Micrococcales</taxon>
        <taxon>Beutenbergiaceae</taxon>
        <taxon>Serinibacter</taxon>
    </lineage>
</organism>
<dbReference type="InterPro" id="IPR010273">
    <property type="entry name" value="DUF881"/>
</dbReference>
<gene>
    <name evidence="3" type="ORF">ATL40_1251</name>
</gene>
<evidence type="ECO:0000313" key="3">
    <source>
        <dbReference type="EMBL" id="PFG19683.1"/>
    </source>
</evidence>
<dbReference type="EMBL" id="PDJD01000001">
    <property type="protein sequence ID" value="PFG19683.1"/>
    <property type="molecule type" value="Genomic_DNA"/>
</dbReference>
<dbReference type="Proteomes" id="UP000224915">
    <property type="component" value="Unassembled WGS sequence"/>
</dbReference>
<dbReference type="Pfam" id="PF05949">
    <property type="entry name" value="DUF881"/>
    <property type="match status" value="1"/>
</dbReference>
<proteinExistence type="inferred from homology"/>
<keyword evidence="2" id="KW-0175">Coiled coil</keyword>
<dbReference type="Gene3D" id="3.30.70.1880">
    <property type="entry name" value="Protein of unknown function DUF881"/>
    <property type="match status" value="1"/>
</dbReference>
<evidence type="ECO:0000256" key="1">
    <source>
        <dbReference type="ARBA" id="ARBA00009108"/>
    </source>
</evidence>
<feature type="coiled-coil region" evidence="2">
    <location>
        <begin position="57"/>
        <end position="84"/>
    </location>
</feature>
<comment type="similarity">
    <text evidence="1">Belongs to the UPF0749 family.</text>
</comment>
<dbReference type="PANTHER" id="PTHR37313">
    <property type="entry name" value="UPF0749 PROTEIN RV1825"/>
    <property type="match status" value="1"/>
</dbReference>
<accession>A0A2A9CZ52</accession>
<dbReference type="OrthoDB" id="3211287at2"/>
<protein>
    <submittedName>
        <fullName evidence="3">Uncharacterized protein YlxW (UPF0749 family)</fullName>
    </submittedName>
</protein>
<dbReference type="GO" id="GO:0005886">
    <property type="term" value="C:plasma membrane"/>
    <property type="evidence" value="ECO:0007669"/>
    <property type="project" value="TreeGrafter"/>
</dbReference>
<name>A0A2A9CZ52_9MICO</name>
<dbReference type="PANTHER" id="PTHR37313:SF2">
    <property type="entry name" value="UPF0749 PROTEIN YLXX"/>
    <property type="match status" value="1"/>
</dbReference>